<feature type="compositionally biased region" description="Low complexity" evidence="1">
    <location>
        <begin position="62"/>
        <end position="79"/>
    </location>
</feature>
<name>A0A4V5SPU0_9BACL</name>
<feature type="region of interest" description="Disordered" evidence="1">
    <location>
        <begin position="62"/>
        <end position="99"/>
    </location>
</feature>
<dbReference type="AlphaFoldDB" id="A0A4V5SPU0"/>
<evidence type="ECO:0000313" key="3">
    <source>
        <dbReference type="Proteomes" id="UP000308114"/>
    </source>
</evidence>
<dbReference type="InterPro" id="IPR010633">
    <property type="entry name" value="Phage_lambda_GpZ"/>
</dbReference>
<comment type="caution">
    <text evidence="2">The sequence shown here is derived from an EMBL/GenBank/DDBJ whole genome shotgun (WGS) entry which is preliminary data.</text>
</comment>
<dbReference type="RefSeq" id="WP_137062337.1">
    <property type="nucleotide sequence ID" value="NZ_PNXQ01000013.1"/>
</dbReference>
<evidence type="ECO:0000256" key="1">
    <source>
        <dbReference type="SAM" id="MobiDB-lite"/>
    </source>
</evidence>
<dbReference type="Proteomes" id="UP000308114">
    <property type="component" value="Unassembled WGS sequence"/>
</dbReference>
<dbReference type="Pfam" id="PF06763">
    <property type="entry name" value="Minor_tail_Z"/>
    <property type="match status" value="1"/>
</dbReference>
<organism evidence="2 3">
    <name type="scientific">Paenibacillus terrae</name>
    <dbReference type="NCBI Taxonomy" id="159743"/>
    <lineage>
        <taxon>Bacteria</taxon>
        <taxon>Bacillati</taxon>
        <taxon>Bacillota</taxon>
        <taxon>Bacilli</taxon>
        <taxon>Bacillales</taxon>
        <taxon>Paenibacillaceae</taxon>
        <taxon>Paenibacillus</taxon>
    </lineage>
</organism>
<protein>
    <submittedName>
        <fullName evidence="2">Uncharacterized protein</fullName>
    </submittedName>
</protein>
<proteinExistence type="predicted"/>
<gene>
    <name evidence="2" type="ORF">C1I60_14305</name>
</gene>
<dbReference type="EMBL" id="PNXQ01000013">
    <property type="protein sequence ID" value="TKH43461.1"/>
    <property type="molecule type" value="Genomic_DNA"/>
</dbReference>
<feature type="compositionally biased region" description="Basic residues" evidence="1">
    <location>
        <begin position="89"/>
        <end position="99"/>
    </location>
</feature>
<evidence type="ECO:0000313" key="2">
    <source>
        <dbReference type="EMBL" id="TKH43461.1"/>
    </source>
</evidence>
<sequence>MIRVDTKELGTMKKRYEKVKAQAKTVVSRAMNRVASNARTNVKKEIAKEYVIKSGDVNKTLSTTKASASSTSSVVRSTSQGTGLDKYKFNPKRATGKRPKVLKAAVKKGGAVKGIKGAFVADKNGVKIFVREGKKRLPIRRLYGPPAPEMFNQNKIRTPVEQKARETFEERIMHELDRELKP</sequence>
<reference evidence="2 3" key="1">
    <citation type="submission" date="2018-01" db="EMBL/GenBank/DDBJ databases">
        <title>Bacillales members from the olive rhizosphere are effective biological control agents against Verticillium dahliae.</title>
        <authorList>
            <person name="Gomez-Lama C."/>
            <person name="Legarda G."/>
            <person name="Ruano-Rosa D."/>
            <person name="Pizarro-Tobias P."/>
            <person name="Valverde-Corredor A."/>
            <person name="Niqui J.L."/>
            <person name="Trivino J.C."/>
            <person name="Roca A."/>
            <person name="Mercado-Blanco J."/>
        </authorList>
    </citation>
    <scope>NUCLEOTIDE SEQUENCE [LARGE SCALE GENOMIC DNA]</scope>
    <source>
        <strain evidence="2 3">PIC167</strain>
    </source>
</reference>
<accession>A0A4V5SPU0</accession>